<comment type="function">
    <text evidence="3">Acetylation of prosthetic group (2-(5''-phosphoribosyl)-3'-dephosphocoenzyme-A) of the gamma subunit of citrate lyase.</text>
</comment>
<sequence>MAYEGKVKQINLQDASNRKKWGTLLSEFDITIPDKQTLLQISCFGIFEKQRLIATGSFHNNVLKYIAVDPTCQDGKLFNLIVSTLINELAQRQIFHVFVFTKAIYQNSFEHVGFKTLAKTDTAVLLETGDYSVHDFIKTLPTMENQSDKQVSAIVMNANPFTLGHRYLVETAAAQSDLVYVFVVEQDASLFTTKTRFELVRQGLADLSNVIVRLGNEYMVSYMTFPSYFITGSDNVIKYQTAMDAELFKTQIAKPLNIKTRYLGSEPFSKTTSIYNKALSEVLPPEVKVKIIPRKQIDGNVISATQVRRAIKNNAIEQIKDYLPATTYEYIIRHLNDLQKLIKEGFKIDGN</sequence>
<protein>
    <recommendedName>
        <fullName evidence="3">[Citrate [pro-3S]-lyase] ligase</fullName>
        <ecNumber evidence="3">6.2.1.22</ecNumber>
    </recommendedName>
</protein>
<dbReference type="PIRSF" id="PIRSF005751">
    <property type="entry name" value="Acet_citr_lig"/>
    <property type="match status" value="1"/>
</dbReference>
<dbReference type="InterPro" id="IPR016181">
    <property type="entry name" value="Acyl_CoA_acyltransferase"/>
</dbReference>
<comment type="caution">
    <text evidence="5">The sequence shown here is derived from an EMBL/GenBank/DDBJ whole genome shotgun (WGS) entry which is preliminary data.</text>
</comment>
<dbReference type="InterPro" id="IPR013166">
    <property type="entry name" value="Citrate_lyase_ligase_C"/>
</dbReference>
<evidence type="ECO:0000256" key="1">
    <source>
        <dbReference type="ARBA" id="ARBA00022741"/>
    </source>
</evidence>
<gene>
    <name evidence="5" type="primary">citC</name>
    <name evidence="5" type="ORF">R0H03_02005</name>
</gene>
<dbReference type="Proteomes" id="UP001280415">
    <property type="component" value="Unassembled WGS sequence"/>
</dbReference>
<feature type="domain" description="Citrate lyase ligase C-terminal" evidence="4">
    <location>
        <begin position="151"/>
        <end position="331"/>
    </location>
</feature>
<organism evidence="5 6">
    <name type="scientific">Pediococcus acidilactici</name>
    <dbReference type="NCBI Taxonomy" id="1254"/>
    <lineage>
        <taxon>Bacteria</taxon>
        <taxon>Bacillati</taxon>
        <taxon>Bacillota</taxon>
        <taxon>Bacilli</taxon>
        <taxon>Lactobacillales</taxon>
        <taxon>Lactobacillaceae</taxon>
        <taxon>Pediococcus</taxon>
        <taxon>Pediococcus acidilactici group</taxon>
    </lineage>
</organism>
<dbReference type="NCBIfam" id="TIGR00124">
    <property type="entry name" value="cit_ly_ligase"/>
    <property type="match status" value="1"/>
</dbReference>
<evidence type="ECO:0000313" key="5">
    <source>
        <dbReference type="EMBL" id="MDV2910643.1"/>
    </source>
</evidence>
<dbReference type="InterPro" id="IPR014729">
    <property type="entry name" value="Rossmann-like_a/b/a_fold"/>
</dbReference>
<reference evidence="5" key="2">
    <citation type="submission" date="2023-10" db="EMBL/GenBank/DDBJ databases">
        <authorList>
            <person name="Khurajog B."/>
        </authorList>
    </citation>
    <scope>NUCLEOTIDE SEQUENCE</scope>
    <source>
        <strain evidence="5">BF14</strain>
    </source>
</reference>
<reference evidence="5" key="1">
    <citation type="journal article" date="2023" name="PeerJ">
        <title>Selection and evaluation of lactic acid bacteria from chicken feces in Thailand as potential probiotics.</title>
        <authorList>
            <person name="Khurajog B."/>
            <person name="Disastra Y."/>
            <person name="Lawwyne L.D."/>
            <person name="Sirichokchatchawan W."/>
            <person name="Niyomtham W."/>
            <person name="Yindee J."/>
            <person name="Hampson D.J."/>
            <person name="Prapasarakul N."/>
        </authorList>
    </citation>
    <scope>NUCLEOTIDE SEQUENCE</scope>
    <source>
        <strain evidence="5">BF14</strain>
    </source>
</reference>
<dbReference type="GO" id="GO:0008771">
    <property type="term" value="F:[citrate (pro-3S)-lyase] ligase activity"/>
    <property type="evidence" value="ECO:0007669"/>
    <property type="project" value="UniProtKB-EC"/>
</dbReference>
<dbReference type="Gene3D" id="3.40.50.620">
    <property type="entry name" value="HUPs"/>
    <property type="match status" value="1"/>
</dbReference>
<dbReference type="InterPro" id="IPR004821">
    <property type="entry name" value="Cyt_trans-like"/>
</dbReference>
<keyword evidence="1 3" id="KW-0547">Nucleotide-binding</keyword>
<evidence type="ECO:0000256" key="3">
    <source>
        <dbReference type="PIRNR" id="PIRNR005751"/>
    </source>
</evidence>
<proteinExistence type="predicted"/>
<dbReference type="PANTHER" id="PTHR40599:SF1">
    <property type="entry name" value="[CITRATE [PRO-3S]-LYASE] LIGASE"/>
    <property type="match status" value="1"/>
</dbReference>
<accession>A0AAW8YJJ9</accession>
<keyword evidence="2 3" id="KW-0067">ATP-binding</keyword>
<dbReference type="InterPro" id="IPR005216">
    <property type="entry name" value="Citrate_lyase_ligase"/>
</dbReference>
<dbReference type="EMBL" id="JAWJAX010000002">
    <property type="protein sequence ID" value="MDV2910643.1"/>
    <property type="molecule type" value="Genomic_DNA"/>
</dbReference>
<dbReference type="SUPFAM" id="SSF55729">
    <property type="entry name" value="Acyl-CoA N-acyltransferases (Nat)"/>
    <property type="match status" value="1"/>
</dbReference>
<keyword evidence="3 5" id="KW-0436">Ligase</keyword>
<dbReference type="GO" id="GO:0005524">
    <property type="term" value="F:ATP binding"/>
    <property type="evidence" value="ECO:0007669"/>
    <property type="project" value="UniProtKB-UniRule"/>
</dbReference>
<dbReference type="PANTHER" id="PTHR40599">
    <property type="entry name" value="[CITRATE [PRO-3S]-LYASE] LIGASE"/>
    <property type="match status" value="1"/>
</dbReference>
<dbReference type="NCBIfam" id="TIGR00125">
    <property type="entry name" value="cyt_tran_rel"/>
    <property type="match status" value="1"/>
</dbReference>
<dbReference type="RefSeq" id="WP_053906065.1">
    <property type="nucleotide sequence ID" value="NZ_CAKMCG010000001.1"/>
</dbReference>
<comment type="catalytic activity">
    <reaction evidence="3">
        <text>holo-[citrate lyase ACP] + acetate + ATP = acetyl-[citrate lyase ACP] + AMP + diphosphate</text>
        <dbReference type="Rhea" id="RHEA:23788"/>
        <dbReference type="Rhea" id="RHEA-COMP:10158"/>
        <dbReference type="Rhea" id="RHEA-COMP:13710"/>
        <dbReference type="ChEBI" id="CHEBI:30089"/>
        <dbReference type="ChEBI" id="CHEBI:30616"/>
        <dbReference type="ChEBI" id="CHEBI:33019"/>
        <dbReference type="ChEBI" id="CHEBI:82683"/>
        <dbReference type="ChEBI" id="CHEBI:137976"/>
        <dbReference type="ChEBI" id="CHEBI:456215"/>
        <dbReference type="EC" id="6.2.1.22"/>
    </reaction>
</comment>
<dbReference type="AlphaFoldDB" id="A0AAW8YJJ9"/>
<dbReference type="SMART" id="SM00764">
    <property type="entry name" value="Citrate_ly_lig"/>
    <property type="match status" value="1"/>
</dbReference>
<dbReference type="SUPFAM" id="SSF52374">
    <property type="entry name" value="Nucleotidylyl transferase"/>
    <property type="match status" value="1"/>
</dbReference>
<name>A0AAW8YJJ9_PEDAC</name>
<evidence type="ECO:0000313" key="6">
    <source>
        <dbReference type="Proteomes" id="UP001280415"/>
    </source>
</evidence>
<dbReference type="Pfam" id="PF08218">
    <property type="entry name" value="Citrate_ly_lig"/>
    <property type="match status" value="1"/>
</dbReference>
<dbReference type="EC" id="6.2.1.22" evidence="3"/>
<evidence type="ECO:0000259" key="4">
    <source>
        <dbReference type="SMART" id="SM00764"/>
    </source>
</evidence>
<evidence type="ECO:0000256" key="2">
    <source>
        <dbReference type="ARBA" id="ARBA00022840"/>
    </source>
</evidence>